<feature type="region of interest" description="Disordered" evidence="1">
    <location>
        <begin position="251"/>
        <end position="306"/>
    </location>
</feature>
<dbReference type="InterPro" id="IPR032151">
    <property type="entry name" value="CFAP61_N"/>
</dbReference>
<feature type="domain" description="Cilia- and flagella-associated protein 61 N-terminal" evidence="2">
    <location>
        <begin position="121"/>
        <end position="152"/>
    </location>
</feature>
<dbReference type="InterPro" id="IPR038884">
    <property type="entry name" value="CFAP61"/>
</dbReference>
<sequence>MSIATHVPMEGSSDDGRAKLTTIEKTAVAAAVMAVLFHCQQARALGRMGAQIKSQSKGWIPWPSPRLQFRFVTSWVAVFFHERRRLVEVVDEKEDGGGRGRISSNAMMRWRSTPGRSCANHKLVGLMAFSGDVDVEMLQQDYDLEPFDNLVQEIPLPEKSEETDEAKKRLEREPSKSFLALSPLRLIDKDTETGGKSGADASRRTSSVINVPFLPNLAGVVKPPNVLEGGAPAPPNMETSLGNIGSIGVPRIPAGGAGEGEGEGEGEDGRKVSVLPSAAGGATAGGDGSTAARPLDDNKEDSSNLKTDDANADIEEMDLFLEDLPLEDTRAPSLPTTRANVFCMTLCCIDDAWASRSIDFFAPAFLRDDLLSKVSRGHMSRSFLDGSD</sequence>
<evidence type="ECO:0000313" key="4">
    <source>
        <dbReference type="Proteomes" id="UP000265515"/>
    </source>
</evidence>
<organism evidence="3 4">
    <name type="scientific">Chara braunii</name>
    <name type="common">Braun's stonewort</name>
    <dbReference type="NCBI Taxonomy" id="69332"/>
    <lineage>
        <taxon>Eukaryota</taxon>
        <taxon>Viridiplantae</taxon>
        <taxon>Streptophyta</taxon>
        <taxon>Charophyceae</taxon>
        <taxon>Charales</taxon>
        <taxon>Characeae</taxon>
        <taxon>Chara</taxon>
    </lineage>
</organism>
<evidence type="ECO:0000259" key="2">
    <source>
        <dbReference type="Pfam" id="PF16092"/>
    </source>
</evidence>
<dbReference type="PANTHER" id="PTHR21178:SF8">
    <property type="entry name" value="CILIA- AND FLAGELLA-ASSOCIATED PROTEIN 61"/>
    <property type="match status" value="1"/>
</dbReference>
<evidence type="ECO:0000256" key="1">
    <source>
        <dbReference type="SAM" id="MobiDB-lite"/>
    </source>
</evidence>
<dbReference type="Proteomes" id="UP000265515">
    <property type="component" value="Unassembled WGS sequence"/>
</dbReference>
<proteinExistence type="predicted"/>
<dbReference type="EMBL" id="BFEA01000114">
    <property type="protein sequence ID" value="GBG69392.1"/>
    <property type="molecule type" value="Genomic_DNA"/>
</dbReference>
<protein>
    <recommendedName>
        <fullName evidence="2">Cilia- and flagella-associated protein 61 N-terminal domain-containing protein</fullName>
    </recommendedName>
</protein>
<reference evidence="3 4" key="1">
    <citation type="journal article" date="2018" name="Cell">
        <title>The Chara Genome: Secondary Complexity and Implications for Plant Terrestrialization.</title>
        <authorList>
            <person name="Nishiyama T."/>
            <person name="Sakayama H."/>
            <person name="Vries J.D."/>
            <person name="Buschmann H."/>
            <person name="Saint-Marcoux D."/>
            <person name="Ullrich K.K."/>
            <person name="Haas F.B."/>
            <person name="Vanderstraeten L."/>
            <person name="Becker D."/>
            <person name="Lang D."/>
            <person name="Vosolsobe S."/>
            <person name="Rombauts S."/>
            <person name="Wilhelmsson P.K.I."/>
            <person name="Janitza P."/>
            <person name="Kern R."/>
            <person name="Heyl A."/>
            <person name="Rumpler F."/>
            <person name="Villalobos L.I.A.C."/>
            <person name="Clay J.M."/>
            <person name="Skokan R."/>
            <person name="Toyoda A."/>
            <person name="Suzuki Y."/>
            <person name="Kagoshima H."/>
            <person name="Schijlen E."/>
            <person name="Tajeshwar N."/>
            <person name="Catarino B."/>
            <person name="Hetherington A.J."/>
            <person name="Saltykova A."/>
            <person name="Bonnot C."/>
            <person name="Breuninger H."/>
            <person name="Symeonidi A."/>
            <person name="Radhakrishnan G.V."/>
            <person name="Van Nieuwerburgh F."/>
            <person name="Deforce D."/>
            <person name="Chang C."/>
            <person name="Karol K.G."/>
            <person name="Hedrich R."/>
            <person name="Ulvskov P."/>
            <person name="Glockner G."/>
            <person name="Delwiche C.F."/>
            <person name="Petrasek J."/>
            <person name="Van de Peer Y."/>
            <person name="Friml J."/>
            <person name="Beilby M."/>
            <person name="Dolan L."/>
            <person name="Kohara Y."/>
            <person name="Sugano S."/>
            <person name="Fujiyama A."/>
            <person name="Delaux P.-M."/>
            <person name="Quint M."/>
            <person name="TheiBen G."/>
            <person name="Hagemann M."/>
            <person name="Harholt J."/>
            <person name="Dunand C."/>
            <person name="Zachgo S."/>
            <person name="Langdale J."/>
            <person name="Maumus F."/>
            <person name="Straeten D.V.D."/>
            <person name="Gould S.B."/>
            <person name="Rensing S.A."/>
        </authorList>
    </citation>
    <scope>NUCLEOTIDE SEQUENCE [LARGE SCALE GENOMIC DNA]</scope>
    <source>
        <strain evidence="3 4">S276</strain>
    </source>
</reference>
<dbReference type="Gramene" id="GBG69392">
    <property type="protein sequence ID" value="GBG69392"/>
    <property type="gene ID" value="CBR_g4085"/>
</dbReference>
<dbReference type="Pfam" id="PF16092">
    <property type="entry name" value="CFAP61_N"/>
    <property type="match status" value="1"/>
</dbReference>
<dbReference type="PANTHER" id="PTHR21178">
    <property type="entry name" value="CILIA- AND FLAGELLA-ASSOCIATED PROTEIN 61"/>
    <property type="match status" value="1"/>
</dbReference>
<accession>A0A388KH71</accession>
<gene>
    <name evidence="3" type="ORF">CBR_g4085</name>
</gene>
<comment type="caution">
    <text evidence="3">The sequence shown here is derived from an EMBL/GenBank/DDBJ whole genome shotgun (WGS) entry which is preliminary data.</text>
</comment>
<keyword evidence="4" id="KW-1185">Reference proteome</keyword>
<dbReference type="AlphaFoldDB" id="A0A388KH71"/>
<feature type="compositionally biased region" description="Basic and acidic residues" evidence="1">
    <location>
        <begin position="294"/>
        <end position="306"/>
    </location>
</feature>
<name>A0A388KH71_CHABU</name>
<evidence type="ECO:0000313" key="3">
    <source>
        <dbReference type="EMBL" id="GBG69392.1"/>
    </source>
</evidence>